<name>A0A518JV40_9BACT</name>
<sequence>MQIDTVALCIRISEPLLTGLRWHTNRLLLLSSLLGGSVDWRHRLVKFGIIGAHGIWIATAQQWRRETYQNNDPLSDFHVPQFSKFKTVFSGCGLRDMRPRNFHAYTNPTRLPRTGIARIQQTFDDPHFESGEVNEWQPDGLSFVDDVGWVRKSLRLRLNSQALRGR</sequence>
<dbReference type="AlphaFoldDB" id="A0A518JV40"/>
<accession>A0A518JV40</accession>
<keyword evidence="2" id="KW-1185">Reference proteome</keyword>
<evidence type="ECO:0000313" key="2">
    <source>
        <dbReference type="Proteomes" id="UP000315082"/>
    </source>
</evidence>
<protein>
    <submittedName>
        <fullName evidence="1">Uncharacterized protein</fullName>
    </submittedName>
</protein>
<reference evidence="1 2" key="1">
    <citation type="submission" date="2019-02" db="EMBL/GenBank/DDBJ databases">
        <title>Deep-cultivation of Planctomycetes and their phenomic and genomic characterization uncovers novel biology.</title>
        <authorList>
            <person name="Wiegand S."/>
            <person name="Jogler M."/>
            <person name="Boedeker C."/>
            <person name="Pinto D."/>
            <person name="Vollmers J."/>
            <person name="Rivas-Marin E."/>
            <person name="Kohn T."/>
            <person name="Peeters S.H."/>
            <person name="Heuer A."/>
            <person name="Rast P."/>
            <person name="Oberbeckmann S."/>
            <person name="Bunk B."/>
            <person name="Jeske O."/>
            <person name="Meyerdierks A."/>
            <person name="Storesund J.E."/>
            <person name="Kallscheuer N."/>
            <person name="Luecker S."/>
            <person name="Lage O.M."/>
            <person name="Pohl T."/>
            <person name="Merkel B.J."/>
            <person name="Hornburger P."/>
            <person name="Mueller R.-W."/>
            <person name="Bruemmer F."/>
            <person name="Labrenz M."/>
            <person name="Spormann A.M."/>
            <person name="Op den Camp H."/>
            <person name="Overmann J."/>
            <person name="Amann R."/>
            <person name="Jetten M.S.M."/>
            <person name="Mascher T."/>
            <person name="Medema M.H."/>
            <person name="Devos D.P."/>
            <person name="Kaster A.-K."/>
            <person name="Ovreas L."/>
            <person name="Rohde M."/>
            <person name="Galperin M.Y."/>
            <person name="Jogler C."/>
        </authorList>
    </citation>
    <scope>NUCLEOTIDE SEQUENCE [LARGE SCALE GENOMIC DNA]</scope>
    <source>
        <strain evidence="1 2">Poly24</strain>
    </source>
</reference>
<dbReference type="KEGG" id="rcf:Poly24_31280"/>
<organism evidence="1 2">
    <name type="scientific">Rosistilla carotiformis</name>
    <dbReference type="NCBI Taxonomy" id="2528017"/>
    <lineage>
        <taxon>Bacteria</taxon>
        <taxon>Pseudomonadati</taxon>
        <taxon>Planctomycetota</taxon>
        <taxon>Planctomycetia</taxon>
        <taxon>Pirellulales</taxon>
        <taxon>Pirellulaceae</taxon>
        <taxon>Rosistilla</taxon>
    </lineage>
</organism>
<proteinExistence type="predicted"/>
<dbReference type="EMBL" id="CP036348">
    <property type="protein sequence ID" value="QDV69412.1"/>
    <property type="molecule type" value="Genomic_DNA"/>
</dbReference>
<gene>
    <name evidence="1" type="ORF">Poly24_31280</name>
</gene>
<dbReference type="Proteomes" id="UP000315082">
    <property type="component" value="Chromosome"/>
</dbReference>
<evidence type="ECO:0000313" key="1">
    <source>
        <dbReference type="EMBL" id="QDV69412.1"/>
    </source>
</evidence>